<organism evidence="19 20">
    <name type="scientific">Rhynchospora breviuscula</name>
    <dbReference type="NCBI Taxonomy" id="2022672"/>
    <lineage>
        <taxon>Eukaryota</taxon>
        <taxon>Viridiplantae</taxon>
        <taxon>Streptophyta</taxon>
        <taxon>Embryophyta</taxon>
        <taxon>Tracheophyta</taxon>
        <taxon>Spermatophyta</taxon>
        <taxon>Magnoliopsida</taxon>
        <taxon>Liliopsida</taxon>
        <taxon>Poales</taxon>
        <taxon>Cyperaceae</taxon>
        <taxon>Cyperoideae</taxon>
        <taxon>Rhynchosporeae</taxon>
        <taxon>Rhynchospora</taxon>
    </lineage>
</organism>
<keyword evidence="7" id="KW-0560">Oxidoreductase</keyword>
<comment type="cofactor">
    <cofactor evidence="2">
        <name>heme b</name>
        <dbReference type="ChEBI" id="CHEBI:60344"/>
    </cofactor>
</comment>
<feature type="binding site" evidence="14">
    <location>
        <position position="75"/>
    </location>
    <ligand>
        <name>Ca(2+)</name>
        <dbReference type="ChEBI" id="CHEBI:29108"/>
        <label>1</label>
    </ligand>
</feature>
<comment type="cofactor">
    <cofactor evidence="14">
        <name>Ca(2+)</name>
        <dbReference type="ChEBI" id="CHEBI:29108"/>
    </cofactor>
    <text evidence="14">Binds 2 calcium ions per subunit.</text>
</comment>
<feature type="binding site" evidence="14">
    <location>
        <position position="68"/>
    </location>
    <ligand>
        <name>Ca(2+)</name>
        <dbReference type="ChEBI" id="CHEBI:29108"/>
        <label>1</label>
    </ligand>
</feature>
<evidence type="ECO:0000256" key="9">
    <source>
        <dbReference type="ARBA" id="ARBA00023157"/>
    </source>
</evidence>
<feature type="disulfide bond" evidence="15">
    <location>
        <begin position="36"/>
        <end position="116"/>
    </location>
</feature>
<feature type="binding site" evidence="13">
    <location>
        <position position="164"/>
    </location>
    <ligand>
        <name>substrate</name>
    </ligand>
</feature>
<dbReference type="OrthoDB" id="1660637at2759"/>
<dbReference type="Gene3D" id="1.10.520.10">
    <property type="match status" value="1"/>
</dbReference>
<dbReference type="PRINTS" id="PR00458">
    <property type="entry name" value="PEROXIDASE"/>
</dbReference>
<dbReference type="PROSITE" id="PS50873">
    <property type="entry name" value="PEROXIDASE_4"/>
    <property type="match status" value="1"/>
</dbReference>
<evidence type="ECO:0000256" key="2">
    <source>
        <dbReference type="ARBA" id="ARBA00001970"/>
    </source>
</evidence>
<evidence type="ECO:0000259" key="18">
    <source>
        <dbReference type="PROSITE" id="PS50873"/>
    </source>
</evidence>
<dbReference type="PANTHER" id="PTHR31388">
    <property type="entry name" value="PEROXIDASE 72-RELATED"/>
    <property type="match status" value="1"/>
</dbReference>
<dbReference type="Pfam" id="PF00141">
    <property type="entry name" value="peroxidase"/>
    <property type="match status" value="1"/>
</dbReference>
<evidence type="ECO:0000256" key="12">
    <source>
        <dbReference type="PIRSR" id="PIRSR600823-1"/>
    </source>
</evidence>
<keyword evidence="10" id="KW-0325">Glycoprotein</keyword>
<feature type="active site" description="Proton acceptor" evidence="12">
    <location>
        <position position="67"/>
    </location>
</feature>
<evidence type="ECO:0000256" key="6">
    <source>
        <dbReference type="ARBA" id="ARBA00022837"/>
    </source>
</evidence>
<keyword evidence="11" id="KW-0376">Hydrogen peroxide</keyword>
<comment type="similarity">
    <text evidence="16">Belongs to the peroxidase family.</text>
</comment>
<reference evidence="19" key="1">
    <citation type="journal article" date="2022" name="Cell">
        <title>Repeat-based holocentromeres influence genome architecture and karyotype evolution.</title>
        <authorList>
            <person name="Hofstatter P.G."/>
            <person name="Thangavel G."/>
            <person name="Lux T."/>
            <person name="Neumann P."/>
            <person name="Vondrak T."/>
            <person name="Novak P."/>
            <person name="Zhang M."/>
            <person name="Costa L."/>
            <person name="Castellani M."/>
            <person name="Scott A."/>
            <person name="Toegelov H."/>
            <person name="Fuchs J."/>
            <person name="Mata-Sucre Y."/>
            <person name="Dias Y."/>
            <person name="Vanzela A.L.L."/>
            <person name="Huettel B."/>
            <person name="Almeida C.C.S."/>
            <person name="Simkova H."/>
            <person name="Souza G."/>
            <person name="Pedrosa-Harand A."/>
            <person name="Macas J."/>
            <person name="Mayer K.F.X."/>
            <person name="Houben A."/>
            <person name="Marques A."/>
        </authorList>
    </citation>
    <scope>NUCLEOTIDE SEQUENCE</scope>
    <source>
        <strain evidence="19">RhyBre1mFocal</strain>
    </source>
</reference>
<protein>
    <recommendedName>
        <fullName evidence="18">Plant heme peroxidase family profile domain-containing protein</fullName>
    </recommendedName>
</protein>
<feature type="binding site" evidence="14">
    <location>
        <position position="77"/>
    </location>
    <ligand>
        <name>Ca(2+)</name>
        <dbReference type="ChEBI" id="CHEBI:29108"/>
        <label>1</label>
    </ligand>
</feature>
<sequence>MAKITSSKTSWLLLVLCTLVANSSAQLSSSFYKQSCPGALSIIKNAVVAAVNQEAHMGASLLCLHFHDCFVQGYDESVHLDSTSTIASEKDAFPNMNSLRGFEVIDDIKSQLENVCPQTVSCADILTVAACDSVVALGGADWPVLLGRRDSLTASQSAANSDLPSPDSDLSNLICFCQKKPKHH</sequence>
<keyword evidence="9 15" id="KW-1015">Disulfide bond</keyword>
<evidence type="ECO:0000313" key="20">
    <source>
        <dbReference type="Proteomes" id="UP001151287"/>
    </source>
</evidence>
<proteinExistence type="inferred from homology"/>
<dbReference type="FunFam" id="1.10.520.10:FF:000009">
    <property type="entry name" value="Peroxidase"/>
    <property type="match status" value="1"/>
</dbReference>
<evidence type="ECO:0000256" key="3">
    <source>
        <dbReference type="ARBA" id="ARBA00022559"/>
    </source>
</evidence>
<evidence type="ECO:0000256" key="7">
    <source>
        <dbReference type="ARBA" id="ARBA00023002"/>
    </source>
</evidence>
<evidence type="ECO:0000256" key="16">
    <source>
        <dbReference type="RuleBase" id="RU004241"/>
    </source>
</evidence>
<evidence type="ECO:0000256" key="1">
    <source>
        <dbReference type="ARBA" id="ARBA00000189"/>
    </source>
</evidence>
<feature type="binding site" evidence="14">
    <location>
        <position position="89"/>
    </location>
    <ligand>
        <name>Ca(2+)</name>
        <dbReference type="ChEBI" id="CHEBI:29108"/>
        <label>1</label>
    </ligand>
</feature>
<evidence type="ECO:0000256" key="4">
    <source>
        <dbReference type="ARBA" id="ARBA00022617"/>
    </source>
</evidence>
<keyword evidence="5 14" id="KW-0479">Metal-binding</keyword>
<evidence type="ECO:0000256" key="14">
    <source>
        <dbReference type="PIRSR" id="PIRSR600823-3"/>
    </source>
</evidence>
<comment type="caution">
    <text evidence="19">The sequence shown here is derived from an EMBL/GenBank/DDBJ whole genome shotgun (WGS) entry which is preliminary data.</text>
</comment>
<evidence type="ECO:0000313" key="19">
    <source>
        <dbReference type="EMBL" id="KAJ1699080.1"/>
    </source>
</evidence>
<keyword evidence="4" id="KW-0349">Heme</keyword>
<keyword evidence="17" id="KW-0732">Signal</keyword>
<evidence type="ECO:0000256" key="11">
    <source>
        <dbReference type="ARBA" id="ARBA00023324"/>
    </source>
</evidence>
<comment type="catalytic activity">
    <reaction evidence="1">
        <text>2 a phenolic donor + H2O2 = 2 a phenolic radical donor + 2 H2O</text>
        <dbReference type="Rhea" id="RHEA:56136"/>
        <dbReference type="ChEBI" id="CHEBI:15377"/>
        <dbReference type="ChEBI" id="CHEBI:16240"/>
        <dbReference type="ChEBI" id="CHEBI:139520"/>
        <dbReference type="ChEBI" id="CHEBI:139521"/>
        <dbReference type="EC" id="1.11.1.7"/>
    </reaction>
</comment>
<dbReference type="PRINTS" id="PR00461">
    <property type="entry name" value="PLPEROXIDASE"/>
</dbReference>
<dbReference type="InterPro" id="IPR000823">
    <property type="entry name" value="Peroxidase_pln"/>
</dbReference>
<dbReference type="InterPro" id="IPR010255">
    <property type="entry name" value="Haem_peroxidase_sf"/>
</dbReference>
<feature type="binding site" evidence="14">
    <location>
        <position position="73"/>
    </location>
    <ligand>
        <name>Ca(2+)</name>
        <dbReference type="ChEBI" id="CHEBI:29108"/>
        <label>1</label>
    </ligand>
</feature>
<keyword evidence="6 14" id="KW-0106">Calcium</keyword>
<dbReference type="GO" id="GO:0006979">
    <property type="term" value="P:response to oxidative stress"/>
    <property type="evidence" value="ECO:0007669"/>
    <property type="project" value="InterPro"/>
</dbReference>
<dbReference type="SUPFAM" id="SSF48113">
    <property type="entry name" value="Heme-dependent peroxidases"/>
    <property type="match status" value="1"/>
</dbReference>
<name>A0A9Q0CSK7_9POAL</name>
<keyword evidence="20" id="KW-1185">Reference proteome</keyword>
<evidence type="ECO:0000256" key="15">
    <source>
        <dbReference type="PIRSR" id="PIRSR600823-5"/>
    </source>
</evidence>
<dbReference type="PANTHER" id="PTHR31388:SF256">
    <property type="entry name" value="PEROXIDASE"/>
    <property type="match status" value="1"/>
</dbReference>
<keyword evidence="3" id="KW-0575">Peroxidase</keyword>
<evidence type="ECO:0000256" key="8">
    <source>
        <dbReference type="ARBA" id="ARBA00023004"/>
    </source>
</evidence>
<dbReference type="GO" id="GO:0020037">
    <property type="term" value="F:heme binding"/>
    <property type="evidence" value="ECO:0007669"/>
    <property type="project" value="InterPro"/>
</dbReference>
<keyword evidence="8" id="KW-0408">Iron</keyword>
<dbReference type="InterPro" id="IPR002016">
    <property type="entry name" value="Haem_peroxidase"/>
</dbReference>
<feature type="chain" id="PRO_5040391425" description="Plant heme peroxidase family profile domain-containing protein" evidence="17">
    <location>
        <begin position="26"/>
        <end position="184"/>
    </location>
</feature>
<evidence type="ECO:0000256" key="5">
    <source>
        <dbReference type="ARBA" id="ARBA00022723"/>
    </source>
</evidence>
<evidence type="ECO:0000256" key="10">
    <source>
        <dbReference type="ARBA" id="ARBA00023180"/>
    </source>
</evidence>
<evidence type="ECO:0000256" key="13">
    <source>
        <dbReference type="PIRSR" id="PIRSR600823-2"/>
    </source>
</evidence>
<accession>A0A9Q0CSK7</accession>
<dbReference type="EMBL" id="JAMQYH010000002">
    <property type="protein sequence ID" value="KAJ1699080.1"/>
    <property type="molecule type" value="Genomic_DNA"/>
</dbReference>
<feature type="signal peptide" evidence="17">
    <location>
        <begin position="1"/>
        <end position="25"/>
    </location>
</feature>
<feature type="binding site" evidence="14">
    <location>
        <position position="71"/>
    </location>
    <ligand>
        <name>Ca(2+)</name>
        <dbReference type="ChEBI" id="CHEBI:29108"/>
        <label>1</label>
    </ligand>
</feature>
<dbReference type="AlphaFoldDB" id="A0A9Q0CSK7"/>
<dbReference type="GO" id="GO:0042744">
    <property type="term" value="P:hydrogen peroxide catabolic process"/>
    <property type="evidence" value="ECO:0007669"/>
    <property type="project" value="UniProtKB-KW"/>
</dbReference>
<gene>
    <name evidence="19" type="ORF">LUZ63_007592</name>
</gene>
<dbReference type="Proteomes" id="UP001151287">
    <property type="component" value="Unassembled WGS sequence"/>
</dbReference>
<dbReference type="GO" id="GO:0046872">
    <property type="term" value="F:metal ion binding"/>
    <property type="evidence" value="ECO:0007669"/>
    <property type="project" value="UniProtKB-KW"/>
</dbReference>
<dbReference type="GO" id="GO:0140825">
    <property type="term" value="F:lactoperoxidase activity"/>
    <property type="evidence" value="ECO:0007669"/>
    <property type="project" value="UniProtKB-EC"/>
</dbReference>
<evidence type="ECO:0000256" key="17">
    <source>
        <dbReference type="SAM" id="SignalP"/>
    </source>
</evidence>
<feature type="domain" description="Plant heme peroxidase family profile" evidence="18">
    <location>
        <begin position="26"/>
        <end position="174"/>
    </location>
</feature>